<evidence type="ECO:0000313" key="4">
    <source>
        <dbReference type="EMBL" id="AUX42281.1"/>
    </source>
</evidence>
<evidence type="ECO:0000256" key="1">
    <source>
        <dbReference type="SAM" id="MobiDB-lite"/>
    </source>
</evidence>
<evidence type="ECO:0008006" key="6">
    <source>
        <dbReference type="Google" id="ProtNLM"/>
    </source>
</evidence>
<feature type="region of interest" description="Disordered" evidence="1">
    <location>
        <begin position="1148"/>
        <end position="1175"/>
    </location>
</feature>
<name>A0A2L0ESK4_SORCE</name>
<organism evidence="4 5">
    <name type="scientific">Sorangium cellulosum</name>
    <name type="common">Polyangium cellulosum</name>
    <dbReference type="NCBI Taxonomy" id="56"/>
    <lineage>
        <taxon>Bacteria</taxon>
        <taxon>Pseudomonadati</taxon>
        <taxon>Myxococcota</taxon>
        <taxon>Polyangia</taxon>
        <taxon>Polyangiales</taxon>
        <taxon>Polyangiaceae</taxon>
        <taxon>Sorangium</taxon>
    </lineage>
</organism>
<dbReference type="InterPro" id="IPR058748">
    <property type="entry name" value="PglY_5th"/>
</dbReference>
<evidence type="ECO:0000313" key="5">
    <source>
        <dbReference type="Proteomes" id="UP000238348"/>
    </source>
</evidence>
<accession>A0A2L0ESK4</accession>
<dbReference type="InterPro" id="IPR058747">
    <property type="entry name" value="PglY_C"/>
</dbReference>
<dbReference type="RefSeq" id="WP_104981119.1">
    <property type="nucleotide sequence ID" value="NZ_CP012673.1"/>
</dbReference>
<feature type="domain" description="ATPase PglY C-terminal" evidence="3">
    <location>
        <begin position="982"/>
        <end position="1150"/>
    </location>
</feature>
<dbReference type="OrthoDB" id="3201900at2"/>
<feature type="domain" description="ATPase PglY 5th" evidence="2">
    <location>
        <begin position="841"/>
        <end position="938"/>
    </location>
</feature>
<dbReference type="Pfam" id="PF26382">
    <property type="entry name" value="BREX_PglY_6th"/>
    <property type="match status" value="1"/>
</dbReference>
<dbReference type="Proteomes" id="UP000238348">
    <property type="component" value="Chromosome"/>
</dbReference>
<sequence>MSTLRDILDLPEEVTRSAFVVRLAEAIHHEGALMDLYAITPDIHHALDRGLGLIATAIAEKRNVAAFIHGSFGSGKSHYMAVLSLLAANRARPWSEPRLHDLYVKHEWVKQRKLLRLHLNMIDAPSLGDKVFSAYLDEMRKLHPDAPVAPLFADGPLFENAARLRAQLGDEAFFAQLNAGAQVDARWGKKAGDAWTAARFDQARESAEPKIRAALFSALIKTVFPAFTHQASAFLGFEQGMVAMSRHAASLGYDAMVFFLDELVLWLATKASSPETLNNEIGKLAKLVEGQAAEQAVPIVTFAARQRDIGEMVGEQYAGADATAVRNSLRFWEGRFDTVKLPDKDLPAIIAKRVVHPKDDAAGKKLSAAFDTMRRSLGQAAWGTLLGDLGDESAFRQIYPFSPALVEALVAMSHYLQRERTSLKILVEMLVGQLNDFEIGKLVSVGDLYDALAEGEEPMDGTMRERFAAAKRLYDSELLPVIWEQNQTGTPERCQRLRSDGRTVGCANCRETRCRNDNRIAKTLLLAALAPNCHVFRNLTASRLVQLNHGTLRSPVPGGEATLAATRVRAWAKEVGKVRVQGQEDPLVTVVLEGVDVRPIVQAAGHYDRPGPRKAKLRELLFEALGLEPKEGAVQGYKTLWRGTDREGTIVFGNVREMDDGVLRAAEDDAFRVVIDYPFDDPGRSPQEDEQRIATFMQGTSDTPTVVWLPSFLAESAQRDLGDLVVLDQILDGDNWKSHLANLRPDDQTRAREELTSRATQQRERLRRALDAAYGLVQAQAGVLDPTRSVAQHFHVLRTGTKIRGLSAADLRRGLVSAIEQLLDDLHPHHPRFSDKVTRGKLEKELQMLAQLCESDGQRLALAKSEQSALRFSDELRLVNAREGQATLVAQTYDEVDRQLRAANVDTPDVAAVRRLFDPARTRGYTPEVADFLVLAYATVRGRELVRGDQTVKNPTLGRLDSDAELLQPRLPNETAWHRALARASTLFGISVGKAHTAKNVRAFAEKLNVAVDRALQDRADAVAGQLARHADFFSADPPRLRTARRVEELLHQLKGRDAVAQVQALADLEPETSESAMSRHLTSARTNAEILSNDVNFASFPALVARSDGAAAEILAALRDVLDKDEIMATLATKLSELSIRAQRLLQRPRIATPDGDEATPPPPPEQRAEVSSAAGLSAVVEQLKAALAASPGARIELTWKIVR</sequence>
<evidence type="ECO:0000259" key="3">
    <source>
        <dbReference type="Pfam" id="PF26382"/>
    </source>
</evidence>
<proteinExistence type="predicted"/>
<protein>
    <recommendedName>
        <fullName evidence="6">Phage resistance protein</fullName>
    </recommendedName>
</protein>
<gene>
    <name evidence="4" type="ORF">SOCE26_037110</name>
</gene>
<reference evidence="4 5" key="1">
    <citation type="submission" date="2015-09" db="EMBL/GenBank/DDBJ databases">
        <title>Sorangium comparison.</title>
        <authorList>
            <person name="Zaburannyi N."/>
            <person name="Bunk B."/>
            <person name="Overmann J."/>
            <person name="Mueller R."/>
        </authorList>
    </citation>
    <scope>NUCLEOTIDE SEQUENCE [LARGE SCALE GENOMIC DNA]</scope>
    <source>
        <strain evidence="4 5">So ce26</strain>
    </source>
</reference>
<dbReference type="EMBL" id="CP012673">
    <property type="protein sequence ID" value="AUX42281.1"/>
    <property type="molecule type" value="Genomic_DNA"/>
</dbReference>
<dbReference type="Pfam" id="PF26381">
    <property type="entry name" value="BREX_PglY_5th"/>
    <property type="match status" value="1"/>
</dbReference>
<evidence type="ECO:0000259" key="2">
    <source>
        <dbReference type="Pfam" id="PF26381"/>
    </source>
</evidence>
<dbReference type="AlphaFoldDB" id="A0A2L0ESK4"/>